<reference evidence="2 3" key="1">
    <citation type="submission" date="2019-12" db="EMBL/GenBank/DDBJ databases">
        <title>Complete Genome Sequence of a Quorum-Sensing Bacterium,Rhodobacteraceae bacterium C31, Isolated from a marine microalgae symbiotic bacteria.</title>
        <authorList>
            <person name="Zhang Y."/>
        </authorList>
    </citation>
    <scope>NUCLEOTIDE SEQUENCE [LARGE SCALE GENOMIC DNA]</scope>
    <source>
        <strain evidence="2 3">C31</strain>
    </source>
</reference>
<proteinExistence type="predicted"/>
<evidence type="ECO:0000256" key="1">
    <source>
        <dbReference type="SAM" id="MobiDB-lite"/>
    </source>
</evidence>
<feature type="region of interest" description="Disordered" evidence="1">
    <location>
        <begin position="1"/>
        <end position="25"/>
    </location>
</feature>
<organism evidence="2 3">
    <name type="scientific">Ponticoccus alexandrii</name>
    <dbReference type="NCBI Taxonomy" id="1943633"/>
    <lineage>
        <taxon>Bacteria</taxon>
        <taxon>Pseudomonadati</taxon>
        <taxon>Pseudomonadota</taxon>
        <taxon>Alphaproteobacteria</taxon>
        <taxon>Rhodobacterales</taxon>
        <taxon>Roseobacteraceae</taxon>
        <taxon>Ponticoccus</taxon>
    </lineage>
</organism>
<protein>
    <submittedName>
        <fullName evidence="2">UPF0280 family protein</fullName>
    </submittedName>
</protein>
<dbReference type="EMBL" id="CP047166">
    <property type="protein sequence ID" value="QRF67173.1"/>
    <property type="molecule type" value="Genomic_DNA"/>
</dbReference>
<dbReference type="RefSeq" id="WP_023851865.1">
    <property type="nucleotide sequence ID" value="NZ_CP047166.1"/>
</dbReference>
<evidence type="ECO:0000313" key="3">
    <source>
        <dbReference type="Proteomes" id="UP000596387"/>
    </source>
</evidence>
<name>A0ABX7F9F5_9RHOB</name>
<dbReference type="SUPFAM" id="SSF143631">
    <property type="entry name" value="ApbE-like"/>
    <property type="match status" value="1"/>
</dbReference>
<dbReference type="Gene3D" id="3.10.520.10">
    <property type="entry name" value="ApbE-like domains"/>
    <property type="match status" value="1"/>
</dbReference>
<accession>A0ABX7F9F5</accession>
<dbReference type="NCBIfam" id="NF003322">
    <property type="entry name" value="PRK04334.1-2"/>
    <property type="match status" value="1"/>
</dbReference>
<evidence type="ECO:0000313" key="2">
    <source>
        <dbReference type="EMBL" id="QRF67173.1"/>
    </source>
</evidence>
<dbReference type="InterPro" id="IPR003374">
    <property type="entry name" value="ApbE-like_sf"/>
</dbReference>
<dbReference type="Proteomes" id="UP000596387">
    <property type="component" value="Chromosome"/>
</dbReference>
<keyword evidence="3" id="KW-1185">Reference proteome</keyword>
<dbReference type="InterPro" id="IPR007183">
    <property type="entry name" value="UPF0280"/>
</dbReference>
<sequence length="311" mass="31644">MARQAGRIVRGGEGRSTGLPPERPQAHLTQDGRLRLTHGPIDVIVTAEGGAKAVRTAFHRAAEAFRPLLSDLVAELPRLRSASGPMPRGVVAQHMTRATAPFAPAFVTPMATVAGAVADHLLAAILTPGHGLDSLTVNNGGDIALWSRTRPLTAAICDNPAKGTLPARVSIAPGQGIGGIATSGRHGRSHSLGIADAVTVLAREAATADAAATFIANAVDLPGHPAILRRPARDLSPDSDLGTRLVTTGLGPITAGETQQALAAGVTLAEAFATRGLIAAAFLSLNDHARTVGGAALAAPSDAPQREPLHA</sequence>
<gene>
    <name evidence="2" type="ORF">GQA70_13155</name>
</gene>
<dbReference type="PIRSF" id="PIRSF006421">
    <property type="entry name" value="UCP006421"/>
    <property type="match status" value="1"/>
</dbReference>